<keyword evidence="6" id="KW-0067">ATP-binding</keyword>
<evidence type="ECO:0000256" key="2">
    <source>
        <dbReference type="ARBA" id="ARBA00022448"/>
    </source>
</evidence>
<name>A0A091BXD4_9ENTE</name>
<dbReference type="GO" id="GO:0005524">
    <property type="term" value="F:ATP binding"/>
    <property type="evidence" value="ECO:0007669"/>
    <property type="project" value="UniProtKB-KW"/>
</dbReference>
<gene>
    <name evidence="6" type="ORF">TMUPMC115_1996</name>
</gene>
<evidence type="ECO:0000313" key="6">
    <source>
        <dbReference type="EMBL" id="KFN90286.1"/>
    </source>
</evidence>
<dbReference type="PANTHER" id="PTHR42771:SF4">
    <property type="entry name" value="IRON(3+)-HYDROXAMATE IMPORT ATP-BINDING PROTEIN FHUC"/>
    <property type="match status" value="1"/>
</dbReference>
<dbReference type="GO" id="GO:0006811">
    <property type="term" value="P:monoatomic ion transport"/>
    <property type="evidence" value="ECO:0007669"/>
    <property type="project" value="UniProtKB-KW"/>
</dbReference>
<evidence type="ECO:0000256" key="1">
    <source>
        <dbReference type="ARBA" id="ARBA00004202"/>
    </source>
</evidence>
<dbReference type="InterPro" id="IPR051535">
    <property type="entry name" value="Siderophore_ABC-ATPase"/>
</dbReference>
<evidence type="ECO:0000256" key="5">
    <source>
        <dbReference type="ARBA" id="ARBA00023136"/>
    </source>
</evidence>
<keyword evidence="2" id="KW-0813">Transport</keyword>
<protein>
    <submittedName>
        <fullName evidence="6">ATP-binding component of an ABC superfamily ferrichrome transporter</fullName>
    </submittedName>
</protein>
<sequence length="110" mass="12649">MALAQDTEILLLDEPISFLDPAHQLEILYLLEEINRQGKTILMTIHDLNHAAQFSDYILGIKEGDLLLKGTPEEVFTRKHLSELFDIQPEVVLSEKHHKPMILSYDLARD</sequence>
<dbReference type="GO" id="GO:0005886">
    <property type="term" value="C:plasma membrane"/>
    <property type="evidence" value="ECO:0007669"/>
    <property type="project" value="UniProtKB-SubCell"/>
</dbReference>
<proteinExistence type="predicted"/>
<dbReference type="Proteomes" id="UP000029380">
    <property type="component" value="Unassembled WGS sequence"/>
</dbReference>
<evidence type="ECO:0000256" key="3">
    <source>
        <dbReference type="ARBA" id="ARBA00022475"/>
    </source>
</evidence>
<dbReference type="InterPro" id="IPR027417">
    <property type="entry name" value="P-loop_NTPase"/>
</dbReference>
<dbReference type="EMBL" id="JPVU01000219">
    <property type="protein sequence ID" value="KFN90286.1"/>
    <property type="molecule type" value="Genomic_DNA"/>
</dbReference>
<keyword evidence="6" id="KW-0547">Nucleotide-binding</keyword>
<keyword evidence="3" id="KW-1003">Cell membrane</keyword>
<dbReference type="Gene3D" id="3.40.50.300">
    <property type="entry name" value="P-loop containing nucleotide triphosphate hydrolases"/>
    <property type="match status" value="1"/>
</dbReference>
<keyword evidence="5" id="KW-0472">Membrane</keyword>
<dbReference type="PATRIC" id="fig|1302649.3.peg.1993"/>
<evidence type="ECO:0000313" key="7">
    <source>
        <dbReference type="Proteomes" id="UP000029380"/>
    </source>
</evidence>
<dbReference type="SUPFAM" id="SSF52540">
    <property type="entry name" value="P-loop containing nucleoside triphosphate hydrolases"/>
    <property type="match status" value="1"/>
</dbReference>
<dbReference type="AlphaFoldDB" id="A0A091BXD4"/>
<reference evidence="6 7" key="1">
    <citation type="submission" date="2014-08" db="EMBL/GenBank/DDBJ databases">
        <title>Genome sequence of Tetragenococcus muriaticus.</title>
        <authorList>
            <person name="Chuea-nongthon C."/>
            <person name="Rodtong S."/>
            <person name="Yongsawatdigul J."/>
            <person name="Steele J.L."/>
            <person name="Liu X.-y."/>
            <person name="Speers J."/>
            <person name="Glasner J.D."/>
            <person name="Neeno-Eckwall E.C."/>
        </authorList>
    </citation>
    <scope>NUCLEOTIDE SEQUENCE [LARGE SCALE GENOMIC DNA]</scope>
    <source>
        <strain evidence="6 7">PMC-11-5</strain>
    </source>
</reference>
<comment type="subcellular location">
    <subcellularLocation>
        <location evidence="1">Cell membrane</location>
        <topology evidence="1">Peripheral membrane protein</topology>
    </subcellularLocation>
</comment>
<organism evidence="6 7">
    <name type="scientific">Tetragenococcus muriaticus PMC-11-5</name>
    <dbReference type="NCBI Taxonomy" id="1302649"/>
    <lineage>
        <taxon>Bacteria</taxon>
        <taxon>Bacillati</taxon>
        <taxon>Bacillota</taxon>
        <taxon>Bacilli</taxon>
        <taxon>Lactobacillales</taxon>
        <taxon>Enterococcaceae</taxon>
        <taxon>Tetragenococcus</taxon>
    </lineage>
</organism>
<accession>A0A091BXD4</accession>
<evidence type="ECO:0000256" key="4">
    <source>
        <dbReference type="ARBA" id="ARBA00023065"/>
    </source>
</evidence>
<comment type="caution">
    <text evidence="6">The sequence shown here is derived from an EMBL/GenBank/DDBJ whole genome shotgun (WGS) entry which is preliminary data.</text>
</comment>
<keyword evidence="4" id="KW-0406">Ion transport</keyword>
<dbReference type="PANTHER" id="PTHR42771">
    <property type="entry name" value="IRON(3+)-HYDROXAMATE IMPORT ATP-BINDING PROTEIN FHUC"/>
    <property type="match status" value="1"/>
</dbReference>